<protein>
    <submittedName>
        <fullName evidence="10">Unannotated protein</fullName>
    </submittedName>
</protein>
<dbReference type="InterPro" id="IPR039261">
    <property type="entry name" value="FNR_nucleotide-bd"/>
</dbReference>
<dbReference type="GO" id="GO:0050660">
    <property type="term" value="F:flavin adenine dinucleotide binding"/>
    <property type="evidence" value="ECO:0007669"/>
    <property type="project" value="TreeGrafter"/>
</dbReference>
<evidence type="ECO:0000313" key="10">
    <source>
        <dbReference type="EMBL" id="CAB4889047.1"/>
    </source>
</evidence>
<comment type="cofactor">
    <cofactor evidence="1">
        <name>FAD</name>
        <dbReference type="ChEBI" id="CHEBI:57692"/>
    </cofactor>
</comment>
<evidence type="ECO:0000256" key="1">
    <source>
        <dbReference type="ARBA" id="ARBA00001974"/>
    </source>
</evidence>
<dbReference type="InterPro" id="IPR050415">
    <property type="entry name" value="MRET"/>
</dbReference>
<evidence type="ECO:0000256" key="5">
    <source>
        <dbReference type="ARBA" id="ARBA00022827"/>
    </source>
</evidence>
<keyword evidence="3" id="KW-0001">2Fe-2S</keyword>
<dbReference type="GO" id="GO:0046872">
    <property type="term" value="F:metal ion binding"/>
    <property type="evidence" value="ECO:0007669"/>
    <property type="project" value="UniProtKB-KW"/>
</dbReference>
<keyword evidence="4" id="KW-0479">Metal-binding</keyword>
<dbReference type="InterPro" id="IPR013112">
    <property type="entry name" value="FAD-bd_8"/>
</dbReference>
<evidence type="ECO:0000259" key="9">
    <source>
        <dbReference type="PROSITE" id="PS51384"/>
    </source>
</evidence>
<dbReference type="PANTHER" id="PTHR47354:SF8">
    <property type="entry name" value="1,2-PHENYLACETYL-COA EPOXIDASE, SUBUNIT E"/>
    <property type="match status" value="1"/>
</dbReference>
<feature type="domain" description="FAD-binding FR-type" evidence="9">
    <location>
        <begin position="3"/>
        <end position="103"/>
    </location>
</feature>
<name>A0A6J7F063_9ZZZZ</name>
<dbReference type="Gene3D" id="2.40.30.10">
    <property type="entry name" value="Translation factors"/>
    <property type="match status" value="1"/>
</dbReference>
<keyword evidence="6" id="KW-0560">Oxidoreductase</keyword>
<dbReference type="InterPro" id="IPR017938">
    <property type="entry name" value="Riboflavin_synthase-like_b-brl"/>
</dbReference>
<keyword evidence="8" id="KW-0411">Iron-sulfur</keyword>
<evidence type="ECO:0000256" key="7">
    <source>
        <dbReference type="ARBA" id="ARBA00023004"/>
    </source>
</evidence>
<dbReference type="SUPFAM" id="SSF52343">
    <property type="entry name" value="Ferredoxin reductase-like, C-terminal NADP-linked domain"/>
    <property type="match status" value="1"/>
</dbReference>
<dbReference type="Pfam" id="PF08022">
    <property type="entry name" value="FAD_binding_8"/>
    <property type="match status" value="1"/>
</dbReference>
<dbReference type="Pfam" id="PF00175">
    <property type="entry name" value="NAD_binding_1"/>
    <property type="match status" value="1"/>
</dbReference>
<evidence type="ECO:0000256" key="3">
    <source>
        <dbReference type="ARBA" id="ARBA00022714"/>
    </source>
</evidence>
<keyword evidence="2" id="KW-0285">Flavoprotein</keyword>
<dbReference type="InterPro" id="IPR017927">
    <property type="entry name" value="FAD-bd_FR_type"/>
</dbReference>
<dbReference type="InterPro" id="IPR001433">
    <property type="entry name" value="OxRdtase_FAD/NAD-bd"/>
</dbReference>
<evidence type="ECO:0000256" key="4">
    <source>
        <dbReference type="ARBA" id="ARBA00022723"/>
    </source>
</evidence>
<dbReference type="SUPFAM" id="SSF63380">
    <property type="entry name" value="Riboflavin synthase domain-like"/>
    <property type="match status" value="1"/>
</dbReference>
<reference evidence="10" key="1">
    <citation type="submission" date="2020-05" db="EMBL/GenBank/DDBJ databases">
        <authorList>
            <person name="Chiriac C."/>
            <person name="Salcher M."/>
            <person name="Ghai R."/>
            <person name="Kavagutti S V."/>
        </authorList>
    </citation>
    <scope>NUCLEOTIDE SEQUENCE</scope>
</reference>
<dbReference type="AlphaFoldDB" id="A0A6J7F063"/>
<organism evidence="10">
    <name type="scientific">freshwater metagenome</name>
    <dbReference type="NCBI Taxonomy" id="449393"/>
    <lineage>
        <taxon>unclassified sequences</taxon>
        <taxon>metagenomes</taxon>
        <taxon>ecological metagenomes</taxon>
    </lineage>
</organism>
<dbReference type="EMBL" id="CAFBLZ010000119">
    <property type="protein sequence ID" value="CAB4889047.1"/>
    <property type="molecule type" value="Genomic_DNA"/>
</dbReference>
<evidence type="ECO:0000256" key="8">
    <source>
        <dbReference type="ARBA" id="ARBA00023014"/>
    </source>
</evidence>
<sequence>MRSLRVNLVVDKVVVEGPGLISVIMKGRNLKTLAAEGGQFFSWRFLTRGHFLMSHPYSLSAAPTDKHLRITIKDLGDHSRATRHIKPGTRVFVEGPYGAFTAGRATQPHLVMVGGGVGITPIRAMMEEFKSGVQMDVFYRVSKKEELILKDELDYLEKNSNGLTRVHYLVGSRKEFPMDAEFIKAYAPRAADSDFYICGPEALVETVRKAAADLGVPKNRFHDEDFAFHPVQGG</sequence>
<accession>A0A6J7F063</accession>
<dbReference type="Gene3D" id="3.40.50.80">
    <property type="entry name" value="Nucleotide-binding domain of ferredoxin-NADP reductase (FNR) module"/>
    <property type="match status" value="1"/>
</dbReference>
<keyword evidence="5" id="KW-0274">FAD</keyword>
<dbReference type="PROSITE" id="PS51384">
    <property type="entry name" value="FAD_FR"/>
    <property type="match status" value="1"/>
</dbReference>
<evidence type="ECO:0000256" key="2">
    <source>
        <dbReference type="ARBA" id="ARBA00022630"/>
    </source>
</evidence>
<dbReference type="GO" id="GO:0051537">
    <property type="term" value="F:2 iron, 2 sulfur cluster binding"/>
    <property type="evidence" value="ECO:0007669"/>
    <property type="project" value="UniProtKB-KW"/>
</dbReference>
<keyword evidence="7" id="KW-0408">Iron</keyword>
<dbReference type="GO" id="GO:0016491">
    <property type="term" value="F:oxidoreductase activity"/>
    <property type="evidence" value="ECO:0007669"/>
    <property type="project" value="UniProtKB-KW"/>
</dbReference>
<dbReference type="PANTHER" id="PTHR47354">
    <property type="entry name" value="NADH OXIDOREDUCTASE HCR"/>
    <property type="match status" value="1"/>
</dbReference>
<evidence type="ECO:0000256" key="6">
    <source>
        <dbReference type="ARBA" id="ARBA00023002"/>
    </source>
</evidence>
<dbReference type="CDD" id="cd06198">
    <property type="entry name" value="FNR_like_3"/>
    <property type="match status" value="1"/>
</dbReference>
<gene>
    <name evidence="10" type="ORF">UFOPK3482_01118</name>
</gene>
<proteinExistence type="predicted"/>
<dbReference type="PRINTS" id="PR00409">
    <property type="entry name" value="PHDIOXRDTASE"/>
</dbReference>